<dbReference type="SUPFAM" id="SSF51126">
    <property type="entry name" value="Pectin lyase-like"/>
    <property type="match status" value="1"/>
</dbReference>
<dbReference type="GO" id="GO:0016829">
    <property type="term" value="F:lyase activity"/>
    <property type="evidence" value="ECO:0007669"/>
    <property type="project" value="UniProtKB-KW"/>
</dbReference>
<evidence type="ECO:0000256" key="1">
    <source>
        <dbReference type="ARBA" id="ARBA00022723"/>
    </source>
</evidence>
<feature type="signal peptide" evidence="4">
    <location>
        <begin position="1"/>
        <end position="22"/>
    </location>
</feature>
<comment type="caution">
    <text evidence="5">The sequence shown here is derived from an EMBL/GenBank/DDBJ whole genome shotgun (WGS) entry which is preliminary data.</text>
</comment>
<evidence type="ECO:0000313" key="5">
    <source>
        <dbReference type="EMBL" id="OUP35388.1"/>
    </source>
</evidence>
<keyword evidence="2" id="KW-0325">Glycoprotein</keyword>
<dbReference type="Proteomes" id="UP000196587">
    <property type="component" value="Unassembled WGS sequence"/>
</dbReference>
<protein>
    <submittedName>
        <fullName evidence="5">Pectate lyase</fullName>
    </submittedName>
</protein>
<feature type="chain" id="PRO_5012124670" evidence="4">
    <location>
        <begin position="23"/>
        <end position="555"/>
    </location>
</feature>
<evidence type="ECO:0000256" key="2">
    <source>
        <dbReference type="ARBA" id="ARBA00023180"/>
    </source>
</evidence>
<dbReference type="InterPro" id="IPR012334">
    <property type="entry name" value="Pectin_lyas_fold"/>
</dbReference>
<proteinExistence type="predicted"/>
<reference evidence="6" key="1">
    <citation type="submission" date="2017-04" db="EMBL/GenBank/DDBJ databases">
        <title>Function of individual gut microbiota members based on whole genome sequencing of pure cultures obtained from chicken caecum.</title>
        <authorList>
            <person name="Medvecky M."/>
            <person name="Cejkova D."/>
            <person name="Polansky O."/>
            <person name="Karasova D."/>
            <person name="Kubasova T."/>
            <person name="Cizek A."/>
            <person name="Rychlik I."/>
        </authorList>
    </citation>
    <scope>NUCLEOTIDE SEQUENCE [LARGE SCALE GENOMIC DNA]</scope>
    <source>
        <strain evidence="6">An189</strain>
    </source>
</reference>
<evidence type="ECO:0000256" key="4">
    <source>
        <dbReference type="SAM" id="SignalP"/>
    </source>
</evidence>
<dbReference type="EMBL" id="NFKE01000003">
    <property type="protein sequence ID" value="OUP35388.1"/>
    <property type="molecule type" value="Genomic_DNA"/>
</dbReference>
<dbReference type="InterPro" id="IPR052063">
    <property type="entry name" value="Polysaccharide_Lyase_1"/>
</dbReference>
<sequence>MRYIKIIQAVLFITLLTGVAAACSDDTPAGEDNSTEQGGNGATDKDNPDNNGNSDTDNSDSSEYPTPDRSAIAAFPGAEGAGKYTTGGAGGTVYVVTSLEDSNAPGTLRHAVEQSGKRTVVFAVGGVIKLNKQLVIRNDDITIAGQTAPGAGICLKDYTLRVNANNVIIRFIRCRMGDEAQTEDDAMNGYQKEYPGKRNIIIDHCSMSWSTDECASFYGNTNFTMQWCIVSESLWHSVHDKGNHGYGGLWGGTPATFHHNLVAHHSNRTPRLCGSRYSNRADMEKVDLCNNVIYNWTSEGAYGGQGGSYNILNNYYKLGPASVANGTHARFFTAYVDKGSEEYPQAAGVYGHFYLSGNVIDNTRTDLSSSQQAEVAAANADNTSSTAFVVKDERNAAEITTAVEASDLLAPVRFSTLPDYSFVESADAAYESVLTYAGSWICGWTANGYTIPKRDKIDMRIVNDTRMGIFSTTASKGGGNGLIDTQSDTPEKWDDYVATTSSLIDSDNDGMPDEWEKANGLDPNDNRDSGKYNLNSQYTNLEVYINGLVKTLYPF</sequence>
<dbReference type="PANTHER" id="PTHR42970">
    <property type="entry name" value="PECTATE LYASE C-RELATED"/>
    <property type="match status" value="1"/>
</dbReference>
<accession>A0A1Y4JS98</accession>
<name>A0A1Y4JS98_9BACE</name>
<dbReference type="InterPro" id="IPR011050">
    <property type="entry name" value="Pectin_lyase_fold/virulence"/>
</dbReference>
<dbReference type="GO" id="GO:0046872">
    <property type="term" value="F:metal ion binding"/>
    <property type="evidence" value="ECO:0007669"/>
    <property type="project" value="UniProtKB-KW"/>
</dbReference>
<feature type="compositionally biased region" description="Basic and acidic residues" evidence="3">
    <location>
        <begin position="514"/>
        <end position="529"/>
    </location>
</feature>
<feature type="compositionally biased region" description="Low complexity" evidence="3">
    <location>
        <begin position="49"/>
        <end position="62"/>
    </location>
</feature>
<keyword evidence="4" id="KW-0732">Signal</keyword>
<dbReference type="PANTHER" id="PTHR42970:SF1">
    <property type="entry name" value="PECTATE LYASE C-RELATED"/>
    <property type="match status" value="1"/>
</dbReference>
<dbReference type="Gene3D" id="2.160.20.10">
    <property type="entry name" value="Single-stranded right-handed beta-helix, Pectin lyase-like"/>
    <property type="match status" value="1"/>
</dbReference>
<dbReference type="PROSITE" id="PS51257">
    <property type="entry name" value="PROKAR_LIPOPROTEIN"/>
    <property type="match status" value="1"/>
</dbReference>
<organism evidence="5 6">
    <name type="scientific">Bacteroides clarus</name>
    <dbReference type="NCBI Taxonomy" id="626929"/>
    <lineage>
        <taxon>Bacteria</taxon>
        <taxon>Pseudomonadati</taxon>
        <taxon>Bacteroidota</taxon>
        <taxon>Bacteroidia</taxon>
        <taxon>Bacteroidales</taxon>
        <taxon>Bacteroidaceae</taxon>
        <taxon>Bacteroides</taxon>
    </lineage>
</organism>
<dbReference type="AlphaFoldDB" id="A0A1Y4JS98"/>
<evidence type="ECO:0000256" key="3">
    <source>
        <dbReference type="SAM" id="MobiDB-lite"/>
    </source>
</evidence>
<feature type="region of interest" description="Disordered" evidence="3">
    <location>
        <begin position="505"/>
        <end position="529"/>
    </location>
</feature>
<feature type="region of interest" description="Disordered" evidence="3">
    <location>
        <begin position="26"/>
        <end position="72"/>
    </location>
</feature>
<evidence type="ECO:0000313" key="6">
    <source>
        <dbReference type="Proteomes" id="UP000196587"/>
    </source>
</evidence>
<gene>
    <name evidence="5" type="ORF">B5F24_05310</name>
</gene>
<keyword evidence="5" id="KW-0456">Lyase</keyword>
<keyword evidence="1" id="KW-0479">Metal-binding</keyword>
<dbReference type="RefSeq" id="WP_087412330.1">
    <property type="nucleotide sequence ID" value="NZ_CALIXP010000014.1"/>
</dbReference>